<evidence type="ECO:0000313" key="2">
    <source>
        <dbReference type="Proteomes" id="UP000789920"/>
    </source>
</evidence>
<organism evidence="1 2">
    <name type="scientific">Racocetra persica</name>
    <dbReference type="NCBI Taxonomy" id="160502"/>
    <lineage>
        <taxon>Eukaryota</taxon>
        <taxon>Fungi</taxon>
        <taxon>Fungi incertae sedis</taxon>
        <taxon>Mucoromycota</taxon>
        <taxon>Glomeromycotina</taxon>
        <taxon>Glomeromycetes</taxon>
        <taxon>Diversisporales</taxon>
        <taxon>Gigasporaceae</taxon>
        <taxon>Racocetra</taxon>
    </lineage>
</organism>
<comment type="caution">
    <text evidence="1">The sequence shown here is derived from an EMBL/GenBank/DDBJ whole genome shotgun (WGS) entry which is preliminary data.</text>
</comment>
<reference evidence="1" key="1">
    <citation type="submission" date="2021-06" db="EMBL/GenBank/DDBJ databases">
        <authorList>
            <person name="Kallberg Y."/>
            <person name="Tangrot J."/>
            <person name="Rosling A."/>
        </authorList>
    </citation>
    <scope>NUCLEOTIDE SEQUENCE</scope>
    <source>
        <strain evidence="1">MA461A</strain>
    </source>
</reference>
<accession>A0ACA9SER4</accession>
<sequence>QNSKKHKKPNCKKPIHKELPRMKIPKLPKQYIQNDKKYTQKTYRP</sequence>
<proteinExistence type="predicted"/>
<gene>
    <name evidence="1" type="ORF">RPERSI_LOCUS30323</name>
</gene>
<feature type="non-terminal residue" evidence="1">
    <location>
        <position position="1"/>
    </location>
</feature>
<dbReference type="EMBL" id="CAJVQC010117795">
    <property type="protein sequence ID" value="CAG8837481.1"/>
    <property type="molecule type" value="Genomic_DNA"/>
</dbReference>
<feature type="non-terminal residue" evidence="1">
    <location>
        <position position="45"/>
    </location>
</feature>
<evidence type="ECO:0000313" key="1">
    <source>
        <dbReference type="EMBL" id="CAG8837481.1"/>
    </source>
</evidence>
<keyword evidence="2" id="KW-1185">Reference proteome</keyword>
<dbReference type="Proteomes" id="UP000789920">
    <property type="component" value="Unassembled WGS sequence"/>
</dbReference>
<protein>
    <submittedName>
        <fullName evidence="1">7680_t:CDS:1</fullName>
    </submittedName>
</protein>
<name>A0ACA9SER4_9GLOM</name>